<evidence type="ECO:0000256" key="12">
    <source>
        <dbReference type="PROSITE-ProRule" id="PRU10141"/>
    </source>
</evidence>
<organism evidence="14 15">
    <name type="scientific">Penicillium concentricum</name>
    <dbReference type="NCBI Taxonomy" id="293559"/>
    <lineage>
        <taxon>Eukaryota</taxon>
        <taxon>Fungi</taxon>
        <taxon>Dikarya</taxon>
        <taxon>Ascomycota</taxon>
        <taxon>Pezizomycotina</taxon>
        <taxon>Eurotiomycetes</taxon>
        <taxon>Eurotiomycetidae</taxon>
        <taxon>Eurotiales</taxon>
        <taxon>Aspergillaceae</taxon>
        <taxon>Penicillium</taxon>
    </lineage>
</organism>
<keyword evidence="7" id="KW-0158">Chromosome</keyword>
<keyword evidence="15" id="KW-1185">Reference proteome</keyword>
<dbReference type="InterPro" id="IPR011009">
    <property type="entry name" value="Kinase-like_dom_sf"/>
</dbReference>
<evidence type="ECO:0000256" key="8">
    <source>
        <dbReference type="ARBA" id="ARBA00030980"/>
    </source>
</evidence>
<evidence type="ECO:0000256" key="5">
    <source>
        <dbReference type="ARBA" id="ARBA00013948"/>
    </source>
</evidence>
<dbReference type="SUPFAM" id="SSF56112">
    <property type="entry name" value="Protein kinase-like (PK-like)"/>
    <property type="match status" value="1"/>
</dbReference>
<evidence type="ECO:0000313" key="15">
    <source>
        <dbReference type="Proteomes" id="UP001147752"/>
    </source>
</evidence>
<name>A0A9W9RAE3_9EURO</name>
<dbReference type="AlphaFoldDB" id="A0A9W9RAE3"/>
<feature type="domain" description="Protein kinase" evidence="13">
    <location>
        <begin position="37"/>
        <end position="378"/>
    </location>
</feature>
<keyword evidence="12" id="KW-0547">Nucleotide-binding</keyword>
<evidence type="ECO:0000256" key="9">
    <source>
        <dbReference type="ARBA" id="ARBA00033194"/>
    </source>
</evidence>
<evidence type="ECO:0000259" key="13">
    <source>
        <dbReference type="PROSITE" id="PS50011"/>
    </source>
</evidence>
<dbReference type="GO" id="GO:0005524">
    <property type="term" value="F:ATP binding"/>
    <property type="evidence" value="ECO:0007669"/>
    <property type="project" value="UniProtKB-UniRule"/>
</dbReference>
<dbReference type="PROSITE" id="PS00109">
    <property type="entry name" value="PROTEIN_KINASE_TYR"/>
    <property type="match status" value="1"/>
</dbReference>
<evidence type="ECO:0000256" key="10">
    <source>
        <dbReference type="ARBA" id="ARBA00047899"/>
    </source>
</evidence>
<evidence type="ECO:0000313" key="14">
    <source>
        <dbReference type="EMBL" id="KAJ5356572.1"/>
    </source>
</evidence>
<comment type="catalytic activity">
    <reaction evidence="10">
        <text>L-threonyl-[protein] + ATP = O-phospho-L-threonyl-[protein] + ADP + H(+)</text>
        <dbReference type="Rhea" id="RHEA:46608"/>
        <dbReference type="Rhea" id="RHEA-COMP:11060"/>
        <dbReference type="Rhea" id="RHEA-COMP:11605"/>
        <dbReference type="ChEBI" id="CHEBI:15378"/>
        <dbReference type="ChEBI" id="CHEBI:30013"/>
        <dbReference type="ChEBI" id="CHEBI:30616"/>
        <dbReference type="ChEBI" id="CHEBI:61977"/>
        <dbReference type="ChEBI" id="CHEBI:456216"/>
        <dbReference type="EC" id="2.7.11.1"/>
    </reaction>
</comment>
<dbReference type="InterPro" id="IPR001245">
    <property type="entry name" value="Ser-Thr/Tyr_kinase_cat_dom"/>
</dbReference>
<gene>
    <name evidence="14" type="ORF">N7517_011181</name>
</gene>
<evidence type="ECO:0000256" key="6">
    <source>
        <dbReference type="ARBA" id="ARBA00019973"/>
    </source>
</evidence>
<dbReference type="GO" id="GO:0000781">
    <property type="term" value="C:chromosome, telomeric region"/>
    <property type="evidence" value="ECO:0007669"/>
    <property type="project" value="UniProtKB-SubCell"/>
</dbReference>
<keyword evidence="12" id="KW-0067">ATP-binding</keyword>
<proteinExistence type="predicted"/>
<accession>A0A9W9RAE3</accession>
<comment type="caution">
    <text evidence="14">The sequence shown here is derived from an EMBL/GenBank/DDBJ whole genome shotgun (WGS) entry which is preliminary data.</text>
</comment>
<dbReference type="Gene3D" id="1.10.510.10">
    <property type="entry name" value="Transferase(Phosphotransferase) domain 1"/>
    <property type="match status" value="1"/>
</dbReference>
<dbReference type="EMBL" id="JAPZBT010000006">
    <property type="protein sequence ID" value="KAJ5356572.1"/>
    <property type="molecule type" value="Genomic_DNA"/>
</dbReference>
<dbReference type="InterPro" id="IPR008266">
    <property type="entry name" value="Tyr_kinase_AS"/>
</dbReference>
<protein>
    <recommendedName>
        <fullName evidence="6">EKC/KEOPS complex subunit BUD32</fullName>
        <ecNumber evidence="4">2.7.11.1</ecNumber>
    </recommendedName>
    <alternativeName>
        <fullName evidence="8 9">Atypical Serine/threonine protein kinase BUD32</fullName>
    </alternativeName>
    <alternativeName>
        <fullName evidence="5">EKC/KEOPS complex subunit bud32</fullName>
    </alternativeName>
</protein>
<feature type="binding site" evidence="12">
    <location>
        <position position="73"/>
    </location>
    <ligand>
        <name>ATP</name>
        <dbReference type="ChEBI" id="CHEBI:30616"/>
    </ligand>
</feature>
<evidence type="ECO:0000256" key="1">
    <source>
        <dbReference type="ARBA" id="ARBA00003747"/>
    </source>
</evidence>
<evidence type="ECO:0000256" key="2">
    <source>
        <dbReference type="ARBA" id="ARBA00004574"/>
    </source>
</evidence>
<reference evidence="14" key="1">
    <citation type="submission" date="2022-12" db="EMBL/GenBank/DDBJ databases">
        <authorList>
            <person name="Petersen C."/>
        </authorList>
    </citation>
    <scope>NUCLEOTIDE SEQUENCE</scope>
    <source>
        <strain evidence="14">IBT 3081</strain>
    </source>
</reference>
<comment type="catalytic activity">
    <reaction evidence="11">
        <text>L-seryl-[protein] + ATP = O-phospho-L-seryl-[protein] + ADP + H(+)</text>
        <dbReference type="Rhea" id="RHEA:17989"/>
        <dbReference type="Rhea" id="RHEA-COMP:9863"/>
        <dbReference type="Rhea" id="RHEA-COMP:11604"/>
        <dbReference type="ChEBI" id="CHEBI:15378"/>
        <dbReference type="ChEBI" id="CHEBI:29999"/>
        <dbReference type="ChEBI" id="CHEBI:30616"/>
        <dbReference type="ChEBI" id="CHEBI:83421"/>
        <dbReference type="ChEBI" id="CHEBI:456216"/>
        <dbReference type="EC" id="2.7.11.1"/>
    </reaction>
</comment>
<comment type="subunit">
    <text evidence="3">Component of the EKC/KEOPS complex composed of at least BUD32, CGI121, GON7, KAE1 and PCC1; the whole complex dimerizes.</text>
</comment>
<dbReference type="Pfam" id="PF07714">
    <property type="entry name" value="PK_Tyr_Ser-Thr"/>
    <property type="match status" value="1"/>
</dbReference>
<dbReference type="GeneID" id="81468087"/>
<dbReference type="InterPro" id="IPR000719">
    <property type="entry name" value="Prot_kinase_dom"/>
</dbReference>
<sequence length="378" mass="43352">MFQNGNKTSYEDFIRLSGEGRTTAKAVCLCPDLQERVQIYGVLGVGTFGVTFIARERGAAGDSLEDLEQYAIKSQVYNTRWMDVKKGELTSMVPFREPTGRKRYMPLEALLLIYLDDSNRFPQLNSVYTHGMLTAMIMSPCVDPSYEAVSTIDESHFDRIKSKGAIPRIRKRYPPFPSFEGRYFMADSKEPQMGEIEGCKVASQLLQAMVELADMNVYHADMSVANYLIDQNLNVQLIDFGFFDFSLKKSGFARKRDHFIPYHEYQMMPERAIELEKYDTWRDTSHDDVRIETIYLPTDVREICLWKYSTIAYGFLHGFWPWDEPEPFPRGMGWPGSNQRIALTGLQGCVTNHTVERQVRPAVVGRVIIISLVLSMVC</sequence>
<evidence type="ECO:0000256" key="4">
    <source>
        <dbReference type="ARBA" id="ARBA00012513"/>
    </source>
</evidence>
<dbReference type="EC" id="2.7.11.1" evidence="4"/>
<keyword evidence="7" id="KW-0779">Telomere</keyword>
<dbReference type="GO" id="GO:0004674">
    <property type="term" value="F:protein serine/threonine kinase activity"/>
    <property type="evidence" value="ECO:0007669"/>
    <property type="project" value="UniProtKB-EC"/>
</dbReference>
<evidence type="ECO:0000256" key="7">
    <source>
        <dbReference type="ARBA" id="ARBA00022895"/>
    </source>
</evidence>
<evidence type="ECO:0000256" key="3">
    <source>
        <dbReference type="ARBA" id="ARBA00011534"/>
    </source>
</evidence>
<dbReference type="PROSITE" id="PS50011">
    <property type="entry name" value="PROTEIN_KINASE_DOM"/>
    <property type="match status" value="1"/>
</dbReference>
<comment type="function">
    <text evidence="1">Component of the EKC/KEOPS complex that is required for the formation of a threonylcarbamoyl group on adenosine at position 37 (t(6)A37) in tRNAs that read codons beginning with adenine. The complex is probably involved in the transfer of the threonylcarbamoyl moiety of threonylcarbamoyl-AMP (TC-AMP) to the N6 group of A37. BUD32 has ATPase activity in the context of the EKC/KEOPS complex and likely plays a supporting role to the catalytic subunit KAE1. The EKC/KEOPS complex also promotes both telomere uncapping and telomere elongation. The complex is required for efficient recruitment of transcriptional coactivators.</text>
</comment>
<evidence type="ECO:0000256" key="11">
    <source>
        <dbReference type="ARBA" id="ARBA00048679"/>
    </source>
</evidence>
<dbReference type="Proteomes" id="UP001147752">
    <property type="component" value="Unassembled WGS sequence"/>
</dbReference>
<dbReference type="PROSITE" id="PS00107">
    <property type="entry name" value="PROTEIN_KINASE_ATP"/>
    <property type="match status" value="1"/>
</dbReference>
<dbReference type="InterPro" id="IPR017441">
    <property type="entry name" value="Protein_kinase_ATP_BS"/>
</dbReference>
<dbReference type="RefSeq" id="XP_056574719.1">
    <property type="nucleotide sequence ID" value="XM_056728904.1"/>
</dbReference>
<comment type="subcellular location">
    <subcellularLocation>
        <location evidence="2">Chromosome</location>
        <location evidence="2">Telomere</location>
    </subcellularLocation>
</comment>
<dbReference type="OrthoDB" id="8596411at2759"/>
<reference evidence="14" key="2">
    <citation type="journal article" date="2023" name="IMA Fungus">
        <title>Comparative genomic study of the Penicillium genus elucidates a diverse pangenome and 15 lateral gene transfer events.</title>
        <authorList>
            <person name="Petersen C."/>
            <person name="Sorensen T."/>
            <person name="Nielsen M.R."/>
            <person name="Sondergaard T.E."/>
            <person name="Sorensen J.L."/>
            <person name="Fitzpatrick D.A."/>
            <person name="Frisvad J.C."/>
            <person name="Nielsen K.L."/>
        </authorList>
    </citation>
    <scope>NUCLEOTIDE SEQUENCE</scope>
    <source>
        <strain evidence="14">IBT 3081</strain>
    </source>
</reference>